<keyword evidence="1" id="KW-0067">ATP-binding</keyword>
<protein>
    <recommendedName>
        <fullName evidence="1">Aspartyl/glutamyl-tRNA(Asn/Gln) amidotransferase subunit C</fullName>
        <shortName evidence="1">Asp/Glu-ADT subunit C</shortName>
        <ecNumber evidence="1">6.3.5.-</ecNumber>
    </recommendedName>
</protein>
<organism evidence="2 3">
    <name type="scientific">Candidatus Shapirobacteria bacterium GW2011_GWE2_38_30</name>
    <dbReference type="NCBI Taxonomy" id="1618490"/>
    <lineage>
        <taxon>Bacteria</taxon>
        <taxon>Candidatus Shapironibacteriota</taxon>
    </lineage>
</organism>
<reference evidence="2 3" key="1">
    <citation type="journal article" date="2015" name="Nature">
        <title>rRNA introns, odd ribosomes, and small enigmatic genomes across a large radiation of phyla.</title>
        <authorList>
            <person name="Brown C.T."/>
            <person name="Hug L.A."/>
            <person name="Thomas B.C."/>
            <person name="Sharon I."/>
            <person name="Castelle C.J."/>
            <person name="Singh A."/>
            <person name="Wilkins M.J."/>
            <person name="Williams K.H."/>
            <person name="Banfield J.F."/>
        </authorList>
    </citation>
    <scope>NUCLEOTIDE SEQUENCE [LARGE SCALE GENOMIC DNA]</scope>
</reference>
<keyword evidence="2" id="KW-0808">Transferase</keyword>
<name>A0A0G0MXB0_9BACT</name>
<dbReference type="HAMAP" id="MF_00122">
    <property type="entry name" value="GatC"/>
    <property type="match status" value="1"/>
</dbReference>
<keyword evidence="1" id="KW-0436">Ligase</keyword>
<keyword evidence="1" id="KW-0547">Nucleotide-binding</keyword>
<dbReference type="GO" id="GO:0006450">
    <property type="term" value="P:regulation of translational fidelity"/>
    <property type="evidence" value="ECO:0007669"/>
    <property type="project" value="InterPro"/>
</dbReference>
<comment type="similarity">
    <text evidence="1">Belongs to the GatC family.</text>
</comment>
<dbReference type="GO" id="GO:0006412">
    <property type="term" value="P:translation"/>
    <property type="evidence" value="ECO:0007669"/>
    <property type="project" value="UniProtKB-UniRule"/>
</dbReference>
<dbReference type="Proteomes" id="UP000034406">
    <property type="component" value="Unassembled WGS sequence"/>
</dbReference>
<comment type="catalytic activity">
    <reaction evidence="1">
        <text>L-aspartyl-tRNA(Asn) + L-glutamine + ATP + H2O = L-asparaginyl-tRNA(Asn) + L-glutamate + ADP + phosphate + 2 H(+)</text>
        <dbReference type="Rhea" id="RHEA:14513"/>
        <dbReference type="Rhea" id="RHEA-COMP:9674"/>
        <dbReference type="Rhea" id="RHEA-COMP:9677"/>
        <dbReference type="ChEBI" id="CHEBI:15377"/>
        <dbReference type="ChEBI" id="CHEBI:15378"/>
        <dbReference type="ChEBI" id="CHEBI:29985"/>
        <dbReference type="ChEBI" id="CHEBI:30616"/>
        <dbReference type="ChEBI" id="CHEBI:43474"/>
        <dbReference type="ChEBI" id="CHEBI:58359"/>
        <dbReference type="ChEBI" id="CHEBI:78515"/>
        <dbReference type="ChEBI" id="CHEBI:78516"/>
        <dbReference type="ChEBI" id="CHEBI:456216"/>
    </reaction>
</comment>
<dbReference type="PANTHER" id="PTHR15004:SF0">
    <property type="entry name" value="GLUTAMYL-TRNA(GLN) AMIDOTRANSFERASE SUBUNIT C, MITOCHONDRIAL"/>
    <property type="match status" value="1"/>
</dbReference>
<evidence type="ECO:0000256" key="1">
    <source>
        <dbReference type="HAMAP-Rule" id="MF_00122"/>
    </source>
</evidence>
<dbReference type="Pfam" id="PF02686">
    <property type="entry name" value="GatC"/>
    <property type="match status" value="1"/>
</dbReference>
<sequence>MASKVITKKDLSRIAHLSRLPITEKESYIADQLTQATDYVQVLNELNTQKITPTYQVNNKKNVLRPDIVGQSFTQKVALSQAPKTHDGYFVTSATIKK</sequence>
<dbReference type="Gene3D" id="1.10.20.60">
    <property type="entry name" value="Glu-tRNAGln amidotransferase C subunit, N-terminal domain"/>
    <property type="match status" value="1"/>
</dbReference>
<dbReference type="InterPro" id="IPR003837">
    <property type="entry name" value="GatC"/>
</dbReference>
<accession>A0A0G0MXB0</accession>
<dbReference type="STRING" id="1618490.US90_C0015G0019"/>
<dbReference type="NCBIfam" id="TIGR00135">
    <property type="entry name" value="gatC"/>
    <property type="match status" value="1"/>
</dbReference>
<comment type="caution">
    <text evidence="2">The sequence shown here is derived from an EMBL/GenBank/DDBJ whole genome shotgun (WGS) entry which is preliminary data.</text>
</comment>
<dbReference type="EMBL" id="LBUT01000015">
    <property type="protein sequence ID" value="KKQ69576.1"/>
    <property type="molecule type" value="Genomic_DNA"/>
</dbReference>
<dbReference type="GO" id="GO:0005524">
    <property type="term" value="F:ATP binding"/>
    <property type="evidence" value="ECO:0007669"/>
    <property type="project" value="UniProtKB-KW"/>
</dbReference>
<evidence type="ECO:0000313" key="2">
    <source>
        <dbReference type="EMBL" id="KKQ69576.1"/>
    </source>
</evidence>
<dbReference type="InterPro" id="IPR036113">
    <property type="entry name" value="Asp/Glu-ADT_sf_sub_c"/>
</dbReference>
<comment type="function">
    <text evidence="1">Allows the formation of correctly charged Asn-tRNA(Asn) or Gln-tRNA(Gln) through the transamidation of misacylated Asp-tRNA(Asn) or Glu-tRNA(Gln) in organisms which lack either or both of asparaginyl-tRNA or glutaminyl-tRNA synthetases. The reaction takes place in the presence of glutamine and ATP through an activated phospho-Asp-tRNA(Asn) or phospho-Glu-tRNA(Gln).</text>
</comment>
<gene>
    <name evidence="1" type="primary">gatC</name>
    <name evidence="2" type="ORF">US90_C0015G0019</name>
</gene>
<dbReference type="GO" id="GO:0016740">
    <property type="term" value="F:transferase activity"/>
    <property type="evidence" value="ECO:0007669"/>
    <property type="project" value="UniProtKB-KW"/>
</dbReference>
<dbReference type="GO" id="GO:0050566">
    <property type="term" value="F:asparaginyl-tRNA synthase (glutamine-hydrolyzing) activity"/>
    <property type="evidence" value="ECO:0007669"/>
    <property type="project" value="RHEA"/>
</dbReference>
<dbReference type="EC" id="6.3.5.-" evidence="1"/>
<dbReference type="GO" id="GO:0070681">
    <property type="term" value="P:glutaminyl-tRNAGln biosynthesis via transamidation"/>
    <property type="evidence" value="ECO:0007669"/>
    <property type="project" value="TreeGrafter"/>
</dbReference>
<comment type="catalytic activity">
    <reaction evidence="1">
        <text>L-glutamyl-tRNA(Gln) + L-glutamine + ATP + H2O = L-glutaminyl-tRNA(Gln) + L-glutamate + ADP + phosphate + H(+)</text>
        <dbReference type="Rhea" id="RHEA:17521"/>
        <dbReference type="Rhea" id="RHEA-COMP:9681"/>
        <dbReference type="Rhea" id="RHEA-COMP:9684"/>
        <dbReference type="ChEBI" id="CHEBI:15377"/>
        <dbReference type="ChEBI" id="CHEBI:15378"/>
        <dbReference type="ChEBI" id="CHEBI:29985"/>
        <dbReference type="ChEBI" id="CHEBI:30616"/>
        <dbReference type="ChEBI" id="CHEBI:43474"/>
        <dbReference type="ChEBI" id="CHEBI:58359"/>
        <dbReference type="ChEBI" id="CHEBI:78520"/>
        <dbReference type="ChEBI" id="CHEBI:78521"/>
        <dbReference type="ChEBI" id="CHEBI:456216"/>
    </reaction>
</comment>
<dbReference type="AlphaFoldDB" id="A0A0G0MXB0"/>
<dbReference type="PANTHER" id="PTHR15004">
    <property type="entry name" value="GLUTAMYL-TRNA(GLN) AMIDOTRANSFERASE SUBUNIT C, MITOCHONDRIAL"/>
    <property type="match status" value="1"/>
</dbReference>
<proteinExistence type="inferred from homology"/>
<evidence type="ECO:0000313" key="3">
    <source>
        <dbReference type="Proteomes" id="UP000034406"/>
    </source>
</evidence>
<keyword evidence="1" id="KW-0648">Protein biosynthesis</keyword>
<dbReference type="SUPFAM" id="SSF141000">
    <property type="entry name" value="Glu-tRNAGln amidotransferase C subunit"/>
    <property type="match status" value="1"/>
</dbReference>
<dbReference type="GO" id="GO:0050567">
    <property type="term" value="F:glutaminyl-tRNA synthase (glutamine-hydrolyzing) activity"/>
    <property type="evidence" value="ECO:0007669"/>
    <property type="project" value="UniProtKB-UniRule"/>
</dbReference>
<comment type="subunit">
    <text evidence="1">Heterotrimer of A, B and C subunits.</text>
</comment>